<dbReference type="GO" id="GO:0008237">
    <property type="term" value="F:metallopeptidase activity"/>
    <property type="evidence" value="ECO:0007669"/>
    <property type="project" value="UniProtKB-KW"/>
</dbReference>
<dbReference type="Pfam" id="PF04002">
    <property type="entry name" value="RadC"/>
    <property type="match status" value="1"/>
</dbReference>
<dbReference type="Gene3D" id="1.10.150.20">
    <property type="entry name" value="5' to 3' exonuclease, C-terminal subdomain"/>
    <property type="match status" value="1"/>
</dbReference>
<comment type="similarity">
    <text evidence="6">Belongs to the UPF0758 family.</text>
</comment>
<reference evidence="8" key="1">
    <citation type="submission" date="2022-11" db="EMBL/GenBank/DDBJ databases">
        <title>Genomic repertoires linked with pathogenic potency of arthritogenic Prevotella copri isolated from the gut of rheumatoid arthritis patients.</title>
        <authorList>
            <person name="Nii T."/>
            <person name="Maeda Y."/>
            <person name="Motooka D."/>
            <person name="Naito M."/>
            <person name="Matsumoto Y."/>
            <person name="Ogawa T."/>
            <person name="Oguro-Igashira E."/>
            <person name="Kishikawa T."/>
            <person name="Yamashita M."/>
            <person name="Koizumi S."/>
            <person name="Kurakawa T."/>
            <person name="Okumura R."/>
            <person name="Kayama H."/>
            <person name="Murakami M."/>
            <person name="Sakaguchi T."/>
            <person name="Das B."/>
            <person name="Nakamura S."/>
            <person name="Okada Y."/>
            <person name="Kumanogoh A."/>
            <person name="Takeda K."/>
        </authorList>
    </citation>
    <scope>NUCLEOTIDE SEQUENCE</scope>
    <source>
        <strain evidence="8">H105_2-2</strain>
    </source>
</reference>
<comment type="caution">
    <text evidence="8">The sequence shown here is derived from an EMBL/GenBank/DDBJ whole genome shotgun (WGS) entry which is preliminary data.</text>
</comment>
<evidence type="ECO:0000313" key="9">
    <source>
        <dbReference type="Proteomes" id="UP001208620"/>
    </source>
</evidence>
<dbReference type="Proteomes" id="UP001208620">
    <property type="component" value="Unassembled WGS sequence"/>
</dbReference>
<protein>
    <submittedName>
        <fullName evidence="8">DNA repair protein RadC</fullName>
    </submittedName>
</protein>
<dbReference type="RefSeq" id="WP_264949581.1">
    <property type="nucleotide sequence ID" value="NZ_JAPDVB010000002.1"/>
</dbReference>
<gene>
    <name evidence="8" type="primary">radC</name>
    <name evidence="8" type="ORF">ONT01_13705</name>
</gene>
<dbReference type="PANTHER" id="PTHR30471:SF3">
    <property type="entry name" value="UPF0758 PROTEIN YEES-RELATED"/>
    <property type="match status" value="1"/>
</dbReference>
<dbReference type="InterPro" id="IPR046778">
    <property type="entry name" value="UPF0758_N"/>
</dbReference>
<sequence length="218" mass="24410">MRQNFSGFCMEEFPQYKAYNNGLGNLTTVELISLVIGTGTQKNVEQARQIFNVMEESLRNIAKARVEDLQVVQGIGDSKAIALQAAIELGKRYSLESMAERPDLGSSLAIYNFLYPHVKDLEVEECHLLLMNQNFRLIKHVPMSHGGITETAVDVRRIMREAVLNNATILAIAHNHPSNGPHPSKADDMLTKSVKEACSIMRIFFMDHVIINSSLIIQ</sequence>
<dbReference type="InterPro" id="IPR037518">
    <property type="entry name" value="MPN"/>
</dbReference>
<dbReference type="GO" id="GO:0046872">
    <property type="term" value="F:metal ion binding"/>
    <property type="evidence" value="ECO:0007669"/>
    <property type="project" value="UniProtKB-KW"/>
</dbReference>
<dbReference type="SUPFAM" id="SSF102712">
    <property type="entry name" value="JAB1/MPN domain"/>
    <property type="match status" value="1"/>
</dbReference>
<keyword evidence="3" id="KW-0378">Hydrolase</keyword>
<evidence type="ECO:0000256" key="3">
    <source>
        <dbReference type="ARBA" id="ARBA00022801"/>
    </source>
</evidence>
<name>A0AAW5UIL8_9BACT</name>
<keyword evidence="5" id="KW-0482">Metalloprotease</keyword>
<dbReference type="SUPFAM" id="SSF47781">
    <property type="entry name" value="RuvA domain 2-like"/>
    <property type="match status" value="1"/>
</dbReference>
<keyword evidence="1" id="KW-0645">Protease</keyword>
<accession>A0AAW5UIL8</accession>
<dbReference type="NCBIfam" id="TIGR00608">
    <property type="entry name" value="radc"/>
    <property type="match status" value="1"/>
</dbReference>
<dbReference type="EMBL" id="JAPDVD010000002">
    <property type="protein sequence ID" value="MCW4138800.1"/>
    <property type="molecule type" value="Genomic_DNA"/>
</dbReference>
<dbReference type="InterPro" id="IPR001405">
    <property type="entry name" value="UPF0758"/>
</dbReference>
<dbReference type="InterPro" id="IPR025657">
    <property type="entry name" value="RadC_JAB"/>
</dbReference>
<evidence type="ECO:0000259" key="7">
    <source>
        <dbReference type="PROSITE" id="PS50249"/>
    </source>
</evidence>
<evidence type="ECO:0000256" key="1">
    <source>
        <dbReference type="ARBA" id="ARBA00022670"/>
    </source>
</evidence>
<keyword evidence="4" id="KW-0862">Zinc</keyword>
<dbReference type="PANTHER" id="PTHR30471">
    <property type="entry name" value="DNA REPAIR PROTEIN RADC"/>
    <property type="match status" value="1"/>
</dbReference>
<dbReference type="AlphaFoldDB" id="A0AAW5UIL8"/>
<dbReference type="CDD" id="cd08071">
    <property type="entry name" value="MPN_DUF2466"/>
    <property type="match status" value="1"/>
</dbReference>
<dbReference type="PROSITE" id="PS50249">
    <property type="entry name" value="MPN"/>
    <property type="match status" value="1"/>
</dbReference>
<evidence type="ECO:0000256" key="2">
    <source>
        <dbReference type="ARBA" id="ARBA00022723"/>
    </source>
</evidence>
<feature type="domain" description="MPN" evidence="7">
    <location>
        <begin position="103"/>
        <end position="218"/>
    </location>
</feature>
<dbReference type="GO" id="GO:0006508">
    <property type="term" value="P:proteolysis"/>
    <property type="evidence" value="ECO:0007669"/>
    <property type="project" value="UniProtKB-KW"/>
</dbReference>
<evidence type="ECO:0000313" key="8">
    <source>
        <dbReference type="EMBL" id="MCW4138800.1"/>
    </source>
</evidence>
<organism evidence="8 9">
    <name type="scientific">Segatella copri</name>
    <dbReference type="NCBI Taxonomy" id="165179"/>
    <lineage>
        <taxon>Bacteria</taxon>
        <taxon>Pseudomonadati</taxon>
        <taxon>Bacteroidota</taxon>
        <taxon>Bacteroidia</taxon>
        <taxon>Bacteroidales</taxon>
        <taxon>Prevotellaceae</taxon>
        <taxon>Segatella</taxon>
    </lineage>
</organism>
<evidence type="ECO:0000256" key="5">
    <source>
        <dbReference type="ARBA" id="ARBA00023049"/>
    </source>
</evidence>
<dbReference type="Gene3D" id="3.40.140.10">
    <property type="entry name" value="Cytidine Deaminase, domain 2"/>
    <property type="match status" value="1"/>
</dbReference>
<evidence type="ECO:0000256" key="4">
    <source>
        <dbReference type="ARBA" id="ARBA00022833"/>
    </source>
</evidence>
<keyword evidence="2" id="KW-0479">Metal-binding</keyword>
<dbReference type="InterPro" id="IPR010994">
    <property type="entry name" value="RuvA_2-like"/>
</dbReference>
<evidence type="ECO:0000256" key="6">
    <source>
        <dbReference type="RuleBase" id="RU003797"/>
    </source>
</evidence>
<proteinExistence type="inferred from homology"/>
<dbReference type="Pfam" id="PF20582">
    <property type="entry name" value="UPF0758_N"/>
    <property type="match status" value="1"/>
</dbReference>